<dbReference type="AlphaFoldDB" id="A0A9P1BI76"/>
<evidence type="ECO:0000313" key="4">
    <source>
        <dbReference type="EMBL" id="CAI3973876.1"/>
    </source>
</evidence>
<dbReference type="PANTHER" id="PTHR31297">
    <property type="entry name" value="GLUCAN ENDO-1,6-BETA-GLUCOSIDASE B"/>
    <property type="match status" value="1"/>
</dbReference>
<dbReference type="Gene3D" id="3.20.20.80">
    <property type="entry name" value="Glycosidases"/>
    <property type="match status" value="1"/>
</dbReference>
<keyword evidence="2" id="KW-0326">Glycosidase</keyword>
<dbReference type="InterPro" id="IPR050386">
    <property type="entry name" value="Glycosyl_hydrolase_5"/>
</dbReference>
<protein>
    <submittedName>
        <fullName evidence="6">Sporulation-specific glucan 1,3-beta-glucosidase (Exo-1,3-beta-glucanase)</fullName>
    </submittedName>
</protein>
<evidence type="ECO:0000313" key="6">
    <source>
        <dbReference type="EMBL" id="CAL4761188.1"/>
    </source>
</evidence>
<dbReference type="InterPro" id="IPR017853">
    <property type="entry name" value="GH"/>
</dbReference>
<comment type="caution">
    <text evidence="4">The sequence shown here is derived from an EMBL/GenBank/DDBJ whole genome shotgun (WGS) entry which is preliminary data.</text>
</comment>
<dbReference type="EMBL" id="CAMXCT030000103">
    <property type="protein sequence ID" value="CAL4761188.1"/>
    <property type="molecule type" value="Genomic_DNA"/>
</dbReference>
<evidence type="ECO:0000259" key="3">
    <source>
        <dbReference type="Pfam" id="PF21047"/>
    </source>
</evidence>
<dbReference type="EMBL" id="CAMXCT010000103">
    <property type="protein sequence ID" value="CAI3973876.1"/>
    <property type="molecule type" value="Genomic_DNA"/>
</dbReference>
<feature type="domain" description="Maestro-like HEAT-repeats" evidence="3">
    <location>
        <begin position="577"/>
        <end position="760"/>
    </location>
</feature>
<dbReference type="SUPFAM" id="SSF48371">
    <property type="entry name" value="ARM repeat"/>
    <property type="match status" value="1"/>
</dbReference>
<dbReference type="Proteomes" id="UP001152797">
    <property type="component" value="Unassembled WGS sequence"/>
</dbReference>
<dbReference type="SUPFAM" id="SSF51445">
    <property type="entry name" value="(Trans)glycosidases"/>
    <property type="match status" value="1"/>
</dbReference>
<dbReference type="InterPro" id="IPR048465">
    <property type="entry name" value="Maestro-like_HEAT"/>
</dbReference>
<dbReference type="InterPro" id="IPR016024">
    <property type="entry name" value="ARM-type_fold"/>
</dbReference>
<accession>A0A9P1BI76</accession>
<evidence type="ECO:0000313" key="7">
    <source>
        <dbReference type="Proteomes" id="UP001152797"/>
    </source>
</evidence>
<reference evidence="4" key="1">
    <citation type="submission" date="2022-10" db="EMBL/GenBank/DDBJ databases">
        <authorList>
            <person name="Chen Y."/>
            <person name="Dougan E. K."/>
            <person name="Chan C."/>
            <person name="Rhodes N."/>
            <person name="Thang M."/>
        </authorList>
    </citation>
    <scope>NUCLEOTIDE SEQUENCE</scope>
</reference>
<dbReference type="OrthoDB" id="422956at2759"/>
<sequence length="794" mass="88540">MALMESAARAVPLNENYNAPKPSPQGQPGRPLGAQLCRWKRQILGLGVVTVTFLICWQNRSFEWPQAPRDVSSQSFGLPGHLAGVNLGGWLCLEDWFYSGDSGTHVSTMDQDVQGRCLPPAVSSMPWTSEGNLTFELNKTKGYNFTIQAFTSHRHSFIGERDLSAISSLGLQMVRLPITWAAFADALAPLDQNVYGSHNPFNETILVPDPFYVDRAAFATIPRDWLAQFLVRCSRHGIRVLIDLHAFPGGSSQGTYNGVWPNKPAFWKNKSQLGKTNLSQVGLWIVSAAVKWLEDLSEEAKAGLVGITLMNEPAHLNSGLHFAEEDDVLKWLADAAQIFRISSLPQEGKKLYMQMIDTAFQNFTHTVVPWFFDTFSDSERFSWVVADQHWYTAWDSKNCDMRTDEAGGLTCDTPLETIRPKMQKCVFSFAQKFQQQFGMQMAVSEFSAGTSEAALFACQDRDVLRAFLQEQLSAWDAVGLQGFFWSWRMPYGKIFERGWSLRWLAGVMKALLFHVHNWFGISKLLQDVHKVGAKSHNEAVRWTCMQIIGELCRAAPIVAVPTDGEGHNDLGDWCECLALLLPRVGDSSKAVASASIDCMQQLLARCEFTATLRVGSLEEYLTLPQDTSALLDEIDVEFSGVTPLKEESEELRGDPAPVSQQLVGSLLQRLPQVMPAMVQQLMPAMHDVDSHAAMTGVDAMHLLLRSCELTVEATANIVSSIFEEVEKVRHSSVRQLVLSCIKVLAMHHFDIVIEELLETGPDFNMSIMGALQVGKPRGLFQTHALDIQRNFMGM</sequence>
<evidence type="ECO:0000256" key="1">
    <source>
        <dbReference type="ARBA" id="ARBA00022801"/>
    </source>
</evidence>
<evidence type="ECO:0000313" key="5">
    <source>
        <dbReference type="EMBL" id="CAL1127251.1"/>
    </source>
</evidence>
<dbReference type="GO" id="GO:0009986">
    <property type="term" value="C:cell surface"/>
    <property type="evidence" value="ECO:0007669"/>
    <property type="project" value="TreeGrafter"/>
</dbReference>
<dbReference type="PANTHER" id="PTHR31297:SF38">
    <property type="entry name" value="X8 DOMAIN-CONTAINING PROTEIN"/>
    <property type="match status" value="1"/>
</dbReference>
<dbReference type="GO" id="GO:0005576">
    <property type="term" value="C:extracellular region"/>
    <property type="evidence" value="ECO:0007669"/>
    <property type="project" value="TreeGrafter"/>
</dbReference>
<proteinExistence type="predicted"/>
<dbReference type="GO" id="GO:0008422">
    <property type="term" value="F:beta-glucosidase activity"/>
    <property type="evidence" value="ECO:0007669"/>
    <property type="project" value="TreeGrafter"/>
</dbReference>
<dbReference type="GO" id="GO:0009251">
    <property type="term" value="P:glucan catabolic process"/>
    <property type="evidence" value="ECO:0007669"/>
    <property type="project" value="TreeGrafter"/>
</dbReference>
<evidence type="ECO:0000256" key="2">
    <source>
        <dbReference type="ARBA" id="ARBA00023295"/>
    </source>
</evidence>
<dbReference type="EMBL" id="CAMXCT020000103">
    <property type="protein sequence ID" value="CAL1127251.1"/>
    <property type="molecule type" value="Genomic_DNA"/>
</dbReference>
<name>A0A9P1BI76_9DINO</name>
<gene>
    <name evidence="4" type="ORF">C1SCF055_LOCUS2325</name>
</gene>
<keyword evidence="7" id="KW-1185">Reference proteome</keyword>
<keyword evidence="1" id="KW-0378">Hydrolase</keyword>
<reference evidence="5" key="2">
    <citation type="submission" date="2024-04" db="EMBL/GenBank/DDBJ databases">
        <authorList>
            <person name="Chen Y."/>
            <person name="Shah S."/>
            <person name="Dougan E. K."/>
            <person name="Thang M."/>
            <person name="Chan C."/>
        </authorList>
    </citation>
    <scope>NUCLEOTIDE SEQUENCE [LARGE SCALE GENOMIC DNA]</scope>
</reference>
<dbReference type="Pfam" id="PF21047">
    <property type="entry name" value="HEAT_Maestro"/>
    <property type="match status" value="1"/>
</dbReference>
<organism evidence="4">
    <name type="scientific">Cladocopium goreaui</name>
    <dbReference type="NCBI Taxonomy" id="2562237"/>
    <lineage>
        <taxon>Eukaryota</taxon>
        <taxon>Sar</taxon>
        <taxon>Alveolata</taxon>
        <taxon>Dinophyceae</taxon>
        <taxon>Suessiales</taxon>
        <taxon>Symbiodiniaceae</taxon>
        <taxon>Cladocopium</taxon>
    </lineage>
</organism>